<dbReference type="Gene3D" id="3.40.1800.20">
    <property type="match status" value="1"/>
</dbReference>
<gene>
    <name evidence="7" type="ORF">J437_LFUL011895</name>
</gene>
<dbReference type="OrthoDB" id="7756745at2759"/>
<reference evidence="7" key="2">
    <citation type="submission" date="2017-10" db="EMBL/GenBank/DDBJ databases">
        <title>Ladona fulva Genome sequencing and assembly.</title>
        <authorList>
            <person name="Murali S."/>
            <person name="Richards S."/>
            <person name="Bandaranaike D."/>
            <person name="Bellair M."/>
            <person name="Blankenburg K."/>
            <person name="Chao H."/>
            <person name="Dinh H."/>
            <person name="Doddapaneni H."/>
            <person name="Dugan-Rocha S."/>
            <person name="Elkadiri S."/>
            <person name="Gnanaolivu R."/>
            <person name="Hernandez B."/>
            <person name="Skinner E."/>
            <person name="Javaid M."/>
            <person name="Lee S."/>
            <person name="Li M."/>
            <person name="Ming W."/>
            <person name="Munidasa M."/>
            <person name="Muniz J."/>
            <person name="Nguyen L."/>
            <person name="Hughes D."/>
            <person name="Osuji N."/>
            <person name="Pu L.-L."/>
            <person name="Puazo M."/>
            <person name="Qu C."/>
            <person name="Quiroz J."/>
            <person name="Raj R."/>
            <person name="Weissenberger G."/>
            <person name="Xin Y."/>
            <person name="Zou X."/>
            <person name="Han Y."/>
            <person name="Worley K."/>
            <person name="Muzny D."/>
            <person name="Gibbs R."/>
        </authorList>
    </citation>
    <scope>NUCLEOTIDE SEQUENCE</scope>
    <source>
        <strain evidence="7">Sampled in the wild</strain>
    </source>
</reference>
<keyword evidence="1" id="KW-0479">Metal-binding</keyword>
<name>A0A8K0KI01_LADFU</name>
<dbReference type="SMART" id="SM00355">
    <property type="entry name" value="ZnF_C2H2"/>
    <property type="match status" value="10"/>
</dbReference>
<dbReference type="PANTHER" id="PTHR16515">
    <property type="entry name" value="PR DOMAIN ZINC FINGER PROTEIN"/>
    <property type="match status" value="1"/>
</dbReference>
<dbReference type="PROSITE" id="PS50157">
    <property type="entry name" value="ZINC_FINGER_C2H2_2"/>
    <property type="match status" value="9"/>
</dbReference>
<dbReference type="InterPro" id="IPR050331">
    <property type="entry name" value="Zinc_finger"/>
</dbReference>
<dbReference type="AlphaFoldDB" id="A0A8K0KI01"/>
<proteinExistence type="predicted"/>
<dbReference type="Pfam" id="PF00096">
    <property type="entry name" value="zf-C2H2"/>
    <property type="match status" value="3"/>
</dbReference>
<keyword evidence="3 5" id="KW-0863">Zinc-finger</keyword>
<feature type="domain" description="C2H2-type" evidence="6">
    <location>
        <begin position="496"/>
        <end position="523"/>
    </location>
</feature>
<dbReference type="InterPro" id="IPR036236">
    <property type="entry name" value="Znf_C2H2_sf"/>
</dbReference>
<dbReference type="SUPFAM" id="SSF57716">
    <property type="entry name" value="Glucocorticoid receptor-like (DNA-binding domain)"/>
    <property type="match status" value="1"/>
</dbReference>
<dbReference type="GO" id="GO:0045893">
    <property type="term" value="P:positive regulation of DNA-templated transcription"/>
    <property type="evidence" value="ECO:0007669"/>
    <property type="project" value="UniProtKB-ARBA"/>
</dbReference>
<evidence type="ECO:0000313" key="8">
    <source>
        <dbReference type="Proteomes" id="UP000792457"/>
    </source>
</evidence>
<organism evidence="7 8">
    <name type="scientific">Ladona fulva</name>
    <name type="common">Scarce chaser dragonfly</name>
    <name type="synonym">Libellula fulva</name>
    <dbReference type="NCBI Taxonomy" id="123851"/>
    <lineage>
        <taxon>Eukaryota</taxon>
        <taxon>Metazoa</taxon>
        <taxon>Ecdysozoa</taxon>
        <taxon>Arthropoda</taxon>
        <taxon>Hexapoda</taxon>
        <taxon>Insecta</taxon>
        <taxon>Pterygota</taxon>
        <taxon>Palaeoptera</taxon>
        <taxon>Odonata</taxon>
        <taxon>Epiprocta</taxon>
        <taxon>Anisoptera</taxon>
        <taxon>Libelluloidea</taxon>
        <taxon>Libellulidae</taxon>
        <taxon>Ladona</taxon>
    </lineage>
</organism>
<accession>A0A8K0KI01</accession>
<dbReference type="FunFam" id="3.30.160.60:FF:000096">
    <property type="entry name" value="Zinc finger and BTB domain-containing protein 18 isoform 1"/>
    <property type="match status" value="1"/>
</dbReference>
<dbReference type="InterPro" id="IPR013087">
    <property type="entry name" value="Znf_C2H2_type"/>
</dbReference>
<dbReference type="FunFam" id="3.30.160.60:FF:001732">
    <property type="entry name" value="Zgc:162936"/>
    <property type="match status" value="1"/>
</dbReference>
<dbReference type="GO" id="GO:0005634">
    <property type="term" value="C:nucleus"/>
    <property type="evidence" value="ECO:0007669"/>
    <property type="project" value="UniProtKB-SubCell"/>
</dbReference>
<feature type="domain" description="C2H2-type" evidence="6">
    <location>
        <begin position="580"/>
        <end position="607"/>
    </location>
</feature>
<dbReference type="PANTHER" id="PTHR16515:SF55">
    <property type="entry name" value="C2H2-TYPE DOMAIN-CONTAINING PROTEIN"/>
    <property type="match status" value="1"/>
</dbReference>
<feature type="domain" description="C2H2-type" evidence="6">
    <location>
        <begin position="636"/>
        <end position="660"/>
    </location>
</feature>
<evidence type="ECO:0000256" key="5">
    <source>
        <dbReference type="PROSITE-ProRule" id="PRU00042"/>
    </source>
</evidence>
<dbReference type="GO" id="GO:0043565">
    <property type="term" value="F:sequence-specific DNA binding"/>
    <property type="evidence" value="ECO:0007669"/>
    <property type="project" value="UniProtKB-ARBA"/>
</dbReference>
<evidence type="ECO:0000256" key="3">
    <source>
        <dbReference type="ARBA" id="ARBA00022771"/>
    </source>
</evidence>
<feature type="domain" description="C2H2-type" evidence="6">
    <location>
        <begin position="524"/>
        <end position="551"/>
    </location>
</feature>
<feature type="domain" description="C2H2-type" evidence="6">
    <location>
        <begin position="336"/>
        <end position="365"/>
    </location>
</feature>
<evidence type="ECO:0000313" key="7">
    <source>
        <dbReference type="EMBL" id="KAG8232663.1"/>
    </source>
</evidence>
<keyword evidence="4" id="KW-0862">Zinc</keyword>
<evidence type="ECO:0000256" key="4">
    <source>
        <dbReference type="ARBA" id="ARBA00022833"/>
    </source>
</evidence>
<sequence length="660" mass="74965">MSVKLCLCESGTLSDINVCKVESGLIAAVLISNLLQLEVSVSDIYPQLVCLECLKKLTDFQTFKDSCWKAKVNFDTLCRNTAFPDVYGPGGRCDGGDSAGANTGVPTKTCEDYSDQCTKVYVEETNFLSDVVIKEEPIEESHMKDPLRLEPPYSEVREIPEEDITIKEEEIQVNSGMGREDTQDPLYVKQPDSSSKNCLYREISSTNGLDCNPNQVTSKQLEENNLANETIIDSNVNNMLSGSLVFLPAGYLLQLNLQGQIQSNDYVNEVAQNGGNVVDEMQMKKEGTSSTVDGMEMGKEGKIPTAQYFCKKCSKVYSSMACLVNHNCARHMLINFECNICGEKFETESILWSHTQNHKHQNHKHQNHKHQHQNQKHKTNKCCYCKICGLGFVRENDLSVHISSHKNNSLPQPVAASNPVSTIPLNNIDTGQIQKNCDQEKVVPDESDATITEKEQVEDKLEKSKTENVCTICNRSFSSIGPLKRHVNYEHSEKLFECKICHKKFPSEKGAEGHSKNHRENRPYCCEVCGKGFFKEIAFSKHVSTHARDVPFQCDRCEKKFNQKRSLWNHVARCYKTKRFQCEICNKKYHSEAYLSVHKTIHTGEKNLMCEMCGKTFRGIGTLIIHKRQHTGEKPYHCDICDRRFTQKISFVTHNKRYHM</sequence>
<feature type="domain" description="C2H2-type" evidence="6">
    <location>
        <begin position="608"/>
        <end position="635"/>
    </location>
</feature>
<protein>
    <recommendedName>
        <fullName evidence="6">C2H2-type domain-containing protein</fullName>
    </recommendedName>
</protein>
<dbReference type="SUPFAM" id="SSF57667">
    <property type="entry name" value="beta-beta-alpha zinc fingers"/>
    <property type="match status" value="5"/>
</dbReference>
<dbReference type="Gene3D" id="3.30.160.60">
    <property type="entry name" value="Classic Zinc Finger"/>
    <property type="match status" value="6"/>
</dbReference>
<dbReference type="Proteomes" id="UP000792457">
    <property type="component" value="Unassembled WGS sequence"/>
</dbReference>
<dbReference type="EMBL" id="KZ308639">
    <property type="protein sequence ID" value="KAG8232663.1"/>
    <property type="molecule type" value="Genomic_DNA"/>
</dbReference>
<feature type="domain" description="C2H2-type" evidence="6">
    <location>
        <begin position="468"/>
        <end position="492"/>
    </location>
</feature>
<evidence type="ECO:0000256" key="1">
    <source>
        <dbReference type="ARBA" id="ARBA00022723"/>
    </source>
</evidence>
<reference evidence="7" key="1">
    <citation type="submission" date="2013-04" db="EMBL/GenBank/DDBJ databases">
        <authorList>
            <person name="Qu J."/>
            <person name="Murali S.C."/>
            <person name="Bandaranaike D."/>
            <person name="Bellair M."/>
            <person name="Blankenburg K."/>
            <person name="Chao H."/>
            <person name="Dinh H."/>
            <person name="Doddapaneni H."/>
            <person name="Downs B."/>
            <person name="Dugan-Rocha S."/>
            <person name="Elkadiri S."/>
            <person name="Gnanaolivu R.D."/>
            <person name="Hernandez B."/>
            <person name="Javaid M."/>
            <person name="Jayaseelan J.C."/>
            <person name="Lee S."/>
            <person name="Li M."/>
            <person name="Ming W."/>
            <person name="Munidasa M."/>
            <person name="Muniz J."/>
            <person name="Nguyen L."/>
            <person name="Ongeri F."/>
            <person name="Osuji N."/>
            <person name="Pu L.-L."/>
            <person name="Puazo M."/>
            <person name="Qu C."/>
            <person name="Quiroz J."/>
            <person name="Raj R."/>
            <person name="Weissenberger G."/>
            <person name="Xin Y."/>
            <person name="Zou X."/>
            <person name="Han Y."/>
            <person name="Richards S."/>
            <person name="Worley K."/>
            <person name="Muzny D."/>
            <person name="Gibbs R."/>
        </authorList>
    </citation>
    <scope>NUCLEOTIDE SEQUENCE</scope>
    <source>
        <strain evidence="7">Sampled in the wild</strain>
    </source>
</reference>
<dbReference type="PROSITE" id="PS00028">
    <property type="entry name" value="ZINC_FINGER_C2H2_1"/>
    <property type="match status" value="8"/>
</dbReference>
<comment type="caution">
    <text evidence="7">The sequence shown here is derived from an EMBL/GenBank/DDBJ whole genome shotgun (WGS) entry which is preliminary data.</text>
</comment>
<keyword evidence="8" id="KW-1185">Reference proteome</keyword>
<feature type="domain" description="C2H2-type" evidence="6">
    <location>
        <begin position="383"/>
        <end position="410"/>
    </location>
</feature>
<dbReference type="GO" id="GO:0005694">
    <property type="term" value="C:chromosome"/>
    <property type="evidence" value="ECO:0007669"/>
    <property type="project" value="UniProtKB-ARBA"/>
</dbReference>
<dbReference type="Pfam" id="PF13912">
    <property type="entry name" value="zf-C2H2_6"/>
    <property type="match status" value="1"/>
</dbReference>
<evidence type="ECO:0000256" key="2">
    <source>
        <dbReference type="ARBA" id="ARBA00022737"/>
    </source>
</evidence>
<keyword evidence="2" id="KW-0677">Repeat</keyword>
<feature type="domain" description="C2H2-type" evidence="6">
    <location>
        <begin position="552"/>
        <end position="580"/>
    </location>
</feature>
<evidence type="ECO:0000259" key="6">
    <source>
        <dbReference type="PROSITE" id="PS50157"/>
    </source>
</evidence>
<dbReference type="GO" id="GO:0008270">
    <property type="term" value="F:zinc ion binding"/>
    <property type="evidence" value="ECO:0007669"/>
    <property type="project" value="UniProtKB-KW"/>
</dbReference>